<dbReference type="Proteomes" id="UP000606786">
    <property type="component" value="Unassembled WGS sequence"/>
</dbReference>
<comment type="caution">
    <text evidence="2">The sequence shown here is derived from an EMBL/GenBank/DDBJ whole genome shotgun (WGS) entry which is preliminary data.</text>
</comment>
<organism evidence="2 3">
    <name type="scientific">Ceratitis capitata</name>
    <name type="common">Mediterranean fruit fly</name>
    <name type="synonym">Tephritis capitata</name>
    <dbReference type="NCBI Taxonomy" id="7213"/>
    <lineage>
        <taxon>Eukaryota</taxon>
        <taxon>Metazoa</taxon>
        <taxon>Ecdysozoa</taxon>
        <taxon>Arthropoda</taxon>
        <taxon>Hexapoda</taxon>
        <taxon>Insecta</taxon>
        <taxon>Pterygota</taxon>
        <taxon>Neoptera</taxon>
        <taxon>Endopterygota</taxon>
        <taxon>Diptera</taxon>
        <taxon>Brachycera</taxon>
        <taxon>Muscomorpha</taxon>
        <taxon>Tephritoidea</taxon>
        <taxon>Tephritidae</taxon>
        <taxon>Ceratitis</taxon>
        <taxon>Ceratitis</taxon>
    </lineage>
</organism>
<feature type="region of interest" description="Disordered" evidence="1">
    <location>
        <begin position="77"/>
        <end position="108"/>
    </location>
</feature>
<evidence type="ECO:0000313" key="2">
    <source>
        <dbReference type="EMBL" id="CAD7000773.1"/>
    </source>
</evidence>
<dbReference type="AlphaFoldDB" id="A0A811UUQ9"/>
<sequence>MEDWTSLGQHKRHPEFPVVIENPATPREKPRGSPVIARCSPVPLQRLRRSPTLGIGVRNGTLRSESEVRGTLRFLPQLEMRPSSNAPNPVECREAPPTSSFPDFSEPP</sequence>
<dbReference type="EMBL" id="CAJHJT010000019">
    <property type="protein sequence ID" value="CAD7000773.1"/>
    <property type="molecule type" value="Genomic_DNA"/>
</dbReference>
<keyword evidence="3" id="KW-1185">Reference proteome</keyword>
<reference evidence="2" key="1">
    <citation type="submission" date="2020-11" db="EMBL/GenBank/DDBJ databases">
        <authorList>
            <person name="Whitehead M."/>
        </authorList>
    </citation>
    <scope>NUCLEOTIDE SEQUENCE</scope>
    <source>
        <strain evidence="2">EGII</strain>
    </source>
</reference>
<protein>
    <submittedName>
        <fullName evidence="2">(Mediterranean fruit fly) hypothetical protein</fullName>
    </submittedName>
</protein>
<accession>A0A811UUQ9</accession>
<evidence type="ECO:0000313" key="3">
    <source>
        <dbReference type="Proteomes" id="UP000606786"/>
    </source>
</evidence>
<proteinExistence type="predicted"/>
<gene>
    <name evidence="2" type="ORF">CCAP1982_LOCUS9248</name>
</gene>
<evidence type="ECO:0000256" key="1">
    <source>
        <dbReference type="SAM" id="MobiDB-lite"/>
    </source>
</evidence>
<name>A0A811UUQ9_CERCA</name>